<organism evidence="7 8">
    <name type="scientific">Coilia grayii</name>
    <name type="common">Gray's grenadier anchovy</name>
    <dbReference type="NCBI Taxonomy" id="363190"/>
    <lineage>
        <taxon>Eukaryota</taxon>
        <taxon>Metazoa</taxon>
        <taxon>Chordata</taxon>
        <taxon>Craniata</taxon>
        <taxon>Vertebrata</taxon>
        <taxon>Euteleostomi</taxon>
        <taxon>Actinopterygii</taxon>
        <taxon>Neopterygii</taxon>
        <taxon>Teleostei</taxon>
        <taxon>Clupei</taxon>
        <taxon>Clupeiformes</taxon>
        <taxon>Clupeoidei</taxon>
        <taxon>Engraulidae</taxon>
        <taxon>Coilinae</taxon>
        <taxon>Coilia</taxon>
    </lineage>
</organism>
<proteinExistence type="inferred from homology"/>
<comment type="caution">
    <text evidence="7">The sequence shown here is derived from an EMBL/GenBank/DDBJ whole genome shotgun (WGS) entry which is preliminary data.</text>
</comment>
<accession>A0ABD1JMY3</accession>
<protein>
    <submittedName>
        <fullName evidence="7">Uncharacterized protein</fullName>
    </submittedName>
</protein>
<reference evidence="7 8" key="1">
    <citation type="submission" date="2024-09" db="EMBL/GenBank/DDBJ databases">
        <title>A chromosome-level genome assembly of Gray's grenadier anchovy, Coilia grayii.</title>
        <authorList>
            <person name="Fu Z."/>
        </authorList>
    </citation>
    <scope>NUCLEOTIDE SEQUENCE [LARGE SCALE GENOMIC DNA]</scope>
    <source>
        <strain evidence="7">G4</strain>
        <tissue evidence="7">Muscle</tissue>
    </source>
</reference>
<dbReference type="Proteomes" id="UP001591681">
    <property type="component" value="Unassembled WGS sequence"/>
</dbReference>
<dbReference type="InterPro" id="IPR051517">
    <property type="entry name" value="IFITM_antiviral_protein"/>
</dbReference>
<keyword evidence="5 6" id="KW-0472">Membrane</keyword>
<evidence type="ECO:0000256" key="5">
    <source>
        <dbReference type="ARBA" id="ARBA00023136"/>
    </source>
</evidence>
<dbReference type="InterPro" id="IPR007593">
    <property type="entry name" value="CD225/Dispanin_fam"/>
</dbReference>
<keyword evidence="4 6" id="KW-1133">Transmembrane helix</keyword>
<dbReference type="GO" id="GO:0016020">
    <property type="term" value="C:membrane"/>
    <property type="evidence" value="ECO:0007669"/>
    <property type="project" value="UniProtKB-SubCell"/>
</dbReference>
<comment type="similarity">
    <text evidence="2">Belongs to the CD225/Dispanin family.</text>
</comment>
<dbReference type="PANTHER" id="PTHR13999">
    <property type="entry name" value="INTERFERON INDUCIBLE TRANSMEMBRANE PROTEIN"/>
    <property type="match status" value="1"/>
</dbReference>
<evidence type="ECO:0000313" key="8">
    <source>
        <dbReference type="Proteomes" id="UP001591681"/>
    </source>
</evidence>
<evidence type="ECO:0000256" key="1">
    <source>
        <dbReference type="ARBA" id="ARBA00004370"/>
    </source>
</evidence>
<name>A0ABD1JMY3_9TELE</name>
<dbReference type="EMBL" id="JBHFQA010000013">
    <property type="protein sequence ID" value="KAL2088511.1"/>
    <property type="molecule type" value="Genomic_DNA"/>
</dbReference>
<evidence type="ECO:0000313" key="7">
    <source>
        <dbReference type="EMBL" id="KAL2088511.1"/>
    </source>
</evidence>
<keyword evidence="3 6" id="KW-0812">Transmembrane</keyword>
<evidence type="ECO:0000256" key="2">
    <source>
        <dbReference type="ARBA" id="ARBA00006843"/>
    </source>
</evidence>
<dbReference type="AlphaFoldDB" id="A0ABD1JMY3"/>
<keyword evidence="8" id="KW-1185">Reference proteome</keyword>
<dbReference type="Pfam" id="PF04505">
    <property type="entry name" value="CD225"/>
    <property type="match status" value="1"/>
</dbReference>
<feature type="transmembrane region" description="Helical" evidence="6">
    <location>
        <begin position="104"/>
        <end position="124"/>
    </location>
</feature>
<comment type="subcellular location">
    <subcellularLocation>
        <location evidence="1">Membrane</location>
    </subcellularLocation>
</comment>
<evidence type="ECO:0000256" key="6">
    <source>
        <dbReference type="SAM" id="Phobius"/>
    </source>
</evidence>
<evidence type="ECO:0000256" key="4">
    <source>
        <dbReference type="ARBA" id="ARBA00022989"/>
    </source>
</evidence>
<gene>
    <name evidence="7" type="ORF">ACEWY4_015410</name>
</gene>
<evidence type="ECO:0000256" key="3">
    <source>
        <dbReference type="ARBA" id="ARBA00022692"/>
    </source>
</evidence>
<feature type="transmembrane region" description="Helical" evidence="6">
    <location>
        <begin position="147"/>
        <end position="171"/>
    </location>
</feature>
<sequence>MFSGSAYLVLSREFVEQLHKNPEAKALLEWAKDTDEHNGATLQRMPSLPGSNPPNNLYDTSDLTAIARLVKWNHLVGDVVSSAEQRQQVYVNIQMPKDHTVWSVFHLIYCNPCCLGLIAFWYSIKSRDRLIAGDFEGARRYGSTAKMFNAVSVVIFLLLIIGLLVGFFYVLPMAMRLRY</sequence>